<reference evidence="3 4" key="1">
    <citation type="submission" date="2024-01" db="EMBL/GenBank/DDBJ databases">
        <title>A draft genome for a cacao thread blight-causing isolate of Paramarasmius palmivorus.</title>
        <authorList>
            <person name="Baruah I.K."/>
            <person name="Bukari Y."/>
            <person name="Amoako-Attah I."/>
            <person name="Meinhardt L.W."/>
            <person name="Bailey B.A."/>
            <person name="Cohen S.P."/>
        </authorList>
    </citation>
    <scope>NUCLEOTIDE SEQUENCE [LARGE SCALE GENOMIC DNA]</scope>
    <source>
        <strain evidence="3 4">GH-12</strain>
    </source>
</reference>
<evidence type="ECO:0000256" key="1">
    <source>
        <dbReference type="SAM" id="MobiDB-lite"/>
    </source>
</evidence>
<evidence type="ECO:0000313" key="4">
    <source>
        <dbReference type="Proteomes" id="UP001383192"/>
    </source>
</evidence>
<accession>A0AAW0E1E4</accession>
<dbReference type="EMBL" id="JAYKXP010000006">
    <property type="protein sequence ID" value="KAK7056745.1"/>
    <property type="molecule type" value="Genomic_DNA"/>
</dbReference>
<dbReference type="AlphaFoldDB" id="A0AAW0E1E4"/>
<dbReference type="Proteomes" id="UP001383192">
    <property type="component" value="Unassembled WGS sequence"/>
</dbReference>
<organism evidence="3 4">
    <name type="scientific">Paramarasmius palmivorus</name>
    <dbReference type="NCBI Taxonomy" id="297713"/>
    <lineage>
        <taxon>Eukaryota</taxon>
        <taxon>Fungi</taxon>
        <taxon>Dikarya</taxon>
        <taxon>Basidiomycota</taxon>
        <taxon>Agaricomycotina</taxon>
        <taxon>Agaricomycetes</taxon>
        <taxon>Agaricomycetidae</taxon>
        <taxon>Agaricales</taxon>
        <taxon>Marasmiineae</taxon>
        <taxon>Marasmiaceae</taxon>
        <taxon>Paramarasmius</taxon>
    </lineage>
</organism>
<keyword evidence="2" id="KW-0812">Transmembrane</keyword>
<proteinExistence type="predicted"/>
<feature type="compositionally biased region" description="Pro residues" evidence="1">
    <location>
        <begin position="152"/>
        <end position="165"/>
    </location>
</feature>
<protein>
    <submittedName>
        <fullName evidence="3">Uncharacterized protein</fullName>
    </submittedName>
</protein>
<keyword evidence="2" id="KW-1133">Transmembrane helix</keyword>
<keyword evidence="4" id="KW-1185">Reference proteome</keyword>
<sequence>MSSTPASTPPPSSTPEGYNNPSNSSNLYLFTFLATLFVLLLISSTIIFRSYILRRRYQQRLQEALASGAILAPRSPGSHRKRFRTRPKFYNAWLESGGDSWDEMMPVSVQPVKSKRRRKQAVAAEAPAHRSAFDRVKRAFNFDRPGFDREPSSPPPDPTTPPPPSDNEKVSPVPPGMLQVAVLVSMPSPNRDQPISDEGEIPEVVFGVTRLHYRPEPSPPLV</sequence>
<feature type="region of interest" description="Disordered" evidence="1">
    <location>
        <begin position="143"/>
        <end position="176"/>
    </location>
</feature>
<feature type="transmembrane region" description="Helical" evidence="2">
    <location>
        <begin position="27"/>
        <end position="52"/>
    </location>
</feature>
<keyword evidence="2" id="KW-0472">Membrane</keyword>
<name>A0AAW0E1E4_9AGAR</name>
<evidence type="ECO:0000313" key="3">
    <source>
        <dbReference type="EMBL" id="KAK7056745.1"/>
    </source>
</evidence>
<evidence type="ECO:0000256" key="2">
    <source>
        <dbReference type="SAM" id="Phobius"/>
    </source>
</evidence>
<comment type="caution">
    <text evidence="3">The sequence shown here is derived from an EMBL/GenBank/DDBJ whole genome shotgun (WGS) entry which is preliminary data.</text>
</comment>
<gene>
    <name evidence="3" type="ORF">VNI00_002462</name>
</gene>